<sequence>MEIYTVEIYPQYLLLKTRDGRATYKVDGYRVFGRGDFMWHPHSIYISRRHFAVGRQGGGYFIEDLGSTNGTFVNGVDIRGVGRVDIKPGDVINVANVVELLVD</sequence>
<gene>
    <name evidence="2" type="ORF">P186_2543</name>
</gene>
<dbReference type="Proteomes" id="UP000005867">
    <property type="component" value="Chromosome"/>
</dbReference>
<dbReference type="InterPro" id="IPR000253">
    <property type="entry name" value="FHA_dom"/>
</dbReference>
<dbReference type="BioCyc" id="PSP1104324:GJSN-2489-MONOMER"/>
<dbReference type="GeneID" id="11594145"/>
<evidence type="ECO:0000259" key="1">
    <source>
        <dbReference type="PROSITE" id="PS50006"/>
    </source>
</evidence>
<dbReference type="KEGG" id="pyr:P186_2543"/>
<keyword evidence="3" id="KW-1185">Reference proteome</keyword>
<dbReference type="EMBL" id="CP003098">
    <property type="protein sequence ID" value="AET33929.1"/>
    <property type="molecule type" value="Genomic_DNA"/>
</dbReference>
<evidence type="ECO:0000313" key="3">
    <source>
        <dbReference type="Proteomes" id="UP000005867"/>
    </source>
</evidence>
<dbReference type="InterPro" id="IPR008984">
    <property type="entry name" value="SMAD_FHA_dom_sf"/>
</dbReference>
<accession>G7VD50</accession>
<reference evidence="2 3" key="1">
    <citation type="journal article" date="2012" name="J. Bacteriol.">
        <title>Complete genome sequence of strain 1860, a crenarchaeon of the genus pyrobaculum able to grow with various electron acceptors.</title>
        <authorList>
            <person name="Mardanov A.V."/>
            <person name="Gumerov V.M."/>
            <person name="Slobodkina G.B."/>
            <person name="Beletsky A.V."/>
            <person name="Bonch-Osmolovskaya E.A."/>
            <person name="Ravin N.V."/>
            <person name="Skryabin K.G."/>
        </authorList>
    </citation>
    <scope>NUCLEOTIDE SEQUENCE [LARGE SCALE GENOMIC DNA]</scope>
    <source>
        <strain evidence="2 3">1860</strain>
    </source>
</reference>
<dbReference type="Pfam" id="PF00498">
    <property type="entry name" value="FHA"/>
    <property type="match status" value="1"/>
</dbReference>
<protein>
    <recommendedName>
        <fullName evidence="1">FHA domain-containing protein</fullName>
    </recommendedName>
</protein>
<dbReference type="HOGENOM" id="CLU_2257478_0_0_2"/>
<organism evidence="2 3">
    <name type="scientific">Pyrobaculum ferrireducens</name>
    <dbReference type="NCBI Taxonomy" id="1104324"/>
    <lineage>
        <taxon>Archaea</taxon>
        <taxon>Thermoproteota</taxon>
        <taxon>Thermoprotei</taxon>
        <taxon>Thermoproteales</taxon>
        <taxon>Thermoproteaceae</taxon>
        <taxon>Pyrobaculum</taxon>
    </lineage>
</organism>
<dbReference type="PROSITE" id="PS50006">
    <property type="entry name" value="FHA_DOMAIN"/>
    <property type="match status" value="1"/>
</dbReference>
<dbReference type="OrthoDB" id="25462at2157"/>
<proteinExistence type="predicted"/>
<dbReference type="CDD" id="cd00060">
    <property type="entry name" value="FHA"/>
    <property type="match status" value="1"/>
</dbReference>
<dbReference type="AlphaFoldDB" id="G7VD50"/>
<dbReference type="Gene3D" id="2.60.200.20">
    <property type="match status" value="1"/>
</dbReference>
<dbReference type="eggNOG" id="arCOG01694">
    <property type="taxonomic scope" value="Archaea"/>
</dbReference>
<dbReference type="STRING" id="1104324.P186_2543"/>
<dbReference type="SMART" id="SM00240">
    <property type="entry name" value="FHA"/>
    <property type="match status" value="1"/>
</dbReference>
<name>G7VD50_9CREN</name>
<evidence type="ECO:0000313" key="2">
    <source>
        <dbReference type="EMBL" id="AET33929.1"/>
    </source>
</evidence>
<dbReference type="SUPFAM" id="SSF49879">
    <property type="entry name" value="SMAD/FHA domain"/>
    <property type="match status" value="1"/>
</dbReference>
<dbReference type="RefSeq" id="WP_014289754.1">
    <property type="nucleotide sequence ID" value="NC_016645.1"/>
</dbReference>
<feature type="domain" description="FHA" evidence="1">
    <location>
        <begin position="17"/>
        <end position="78"/>
    </location>
</feature>